<feature type="coiled-coil region" evidence="4">
    <location>
        <begin position="139"/>
        <end position="166"/>
    </location>
</feature>
<evidence type="ECO:0000313" key="8">
    <source>
        <dbReference type="Proteomes" id="UP000765509"/>
    </source>
</evidence>
<name>A0A9Q3D204_9BASI</name>
<feature type="region of interest" description="Disordered" evidence="5">
    <location>
        <begin position="422"/>
        <end position="622"/>
    </location>
</feature>
<feature type="compositionally biased region" description="Acidic residues" evidence="5">
    <location>
        <begin position="423"/>
        <end position="438"/>
    </location>
</feature>
<evidence type="ECO:0000256" key="4">
    <source>
        <dbReference type="SAM" id="Coils"/>
    </source>
</evidence>
<dbReference type="InterPro" id="IPR027370">
    <property type="entry name" value="Znf-RING_euk"/>
</dbReference>
<proteinExistence type="predicted"/>
<organism evidence="7 8">
    <name type="scientific">Austropuccinia psidii MF-1</name>
    <dbReference type="NCBI Taxonomy" id="1389203"/>
    <lineage>
        <taxon>Eukaryota</taxon>
        <taxon>Fungi</taxon>
        <taxon>Dikarya</taxon>
        <taxon>Basidiomycota</taxon>
        <taxon>Pucciniomycotina</taxon>
        <taxon>Pucciniomycetes</taxon>
        <taxon>Pucciniales</taxon>
        <taxon>Sphaerophragmiaceae</taxon>
        <taxon>Austropuccinia</taxon>
    </lineage>
</organism>
<sequence length="622" mass="69066">MADKHPLQEISSPSKSSLHPSKRIKHNQSHPYPAHQPRLSSNSRMPRSKAARRRHPRHLSPTTGTSNHHNQLVASNSQSKSSLSLKDDYSNQNALISKPSPNLDPVLHPNQPSNSQIIQAMASSASSPSIHQSQNDLSNDIFKEKLKDLQTQIDQMKKESDKFQSIIQSQSQLLDVVRSCLTCNICLEILDSPYSLSCGHVFCHKDLYAWFHRKNPTSASYGSDDSHDSDSDGDYEPPNPALGLFSTIANGAAFASSRTFTQGPPIFNRATNIIGVMRENTQTDEINHNHHHLPLPRLSAQAKKRNLICPQCRAPIKSRPMPFYAIKEATDCLRTNELHSSDSAPPLLNGSLRNSVEAHRDEKDLTWGHLFEPNNDPQSVSPNHQYVVFDAEDGVRRCGRCAWEIGSDGVCNGCGELYSDVGVEGDDDSEAEESESEDMGTNYATEDEFDHFETDDDQESAGHDDDDDDDDDDDEDDDDDDDDPNEMLLNLTWQQPSDTIYNHFTSFGSDLSSSETPSESSDSNLSSNRGQCREVSVEMESDQGHESSSDQVRQIRPWMSSDESGGDSDEVVNEGGDDDDDDDEDDDDDDDDADQYDEEDDEGINSVLGYGSNNENSDSSFD</sequence>
<keyword evidence="1" id="KW-0479">Metal-binding</keyword>
<feature type="compositionally biased region" description="Acidic residues" evidence="5">
    <location>
        <begin position="564"/>
        <end position="603"/>
    </location>
</feature>
<evidence type="ECO:0000256" key="2">
    <source>
        <dbReference type="ARBA" id="ARBA00022771"/>
    </source>
</evidence>
<dbReference type="EMBL" id="AVOT02013068">
    <property type="protein sequence ID" value="MBW0495379.1"/>
    <property type="molecule type" value="Genomic_DNA"/>
</dbReference>
<dbReference type="OrthoDB" id="2507715at2759"/>
<feature type="compositionally biased region" description="Basic and acidic residues" evidence="5">
    <location>
        <begin position="531"/>
        <end position="548"/>
    </location>
</feature>
<feature type="compositionally biased region" description="Basic residues" evidence="5">
    <location>
        <begin position="46"/>
        <end position="58"/>
    </location>
</feature>
<dbReference type="AlphaFoldDB" id="A0A9Q3D204"/>
<feature type="compositionally biased region" description="Low complexity" evidence="5">
    <location>
        <begin position="509"/>
        <end position="528"/>
    </location>
</feature>
<gene>
    <name evidence="7" type="ORF">O181_035094</name>
</gene>
<comment type="caution">
    <text evidence="7">The sequence shown here is derived from an EMBL/GenBank/DDBJ whole genome shotgun (WGS) entry which is preliminary data.</text>
</comment>
<protein>
    <recommendedName>
        <fullName evidence="6">Zinc finger RING-type eukaryotic domain-containing protein</fullName>
    </recommendedName>
</protein>
<keyword evidence="3" id="KW-0862">Zinc</keyword>
<feature type="compositionally biased region" description="Low complexity" evidence="5">
    <location>
        <begin position="75"/>
        <end position="84"/>
    </location>
</feature>
<keyword evidence="2" id="KW-0863">Zinc-finger</keyword>
<dbReference type="GO" id="GO:0008270">
    <property type="term" value="F:zinc ion binding"/>
    <property type="evidence" value="ECO:0007669"/>
    <property type="project" value="UniProtKB-KW"/>
</dbReference>
<dbReference type="Gene3D" id="3.30.40.10">
    <property type="entry name" value="Zinc/RING finger domain, C3HC4 (zinc finger)"/>
    <property type="match status" value="1"/>
</dbReference>
<feature type="region of interest" description="Disordered" evidence="5">
    <location>
        <begin position="1"/>
        <end position="112"/>
    </location>
</feature>
<keyword evidence="4" id="KW-0175">Coiled coil</keyword>
<evidence type="ECO:0000256" key="3">
    <source>
        <dbReference type="ARBA" id="ARBA00022833"/>
    </source>
</evidence>
<feature type="compositionally biased region" description="Acidic residues" evidence="5">
    <location>
        <begin position="445"/>
        <end position="485"/>
    </location>
</feature>
<evidence type="ECO:0000259" key="6">
    <source>
        <dbReference type="Pfam" id="PF13445"/>
    </source>
</evidence>
<evidence type="ECO:0000313" key="7">
    <source>
        <dbReference type="EMBL" id="MBW0495379.1"/>
    </source>
</evidence>
<keyword evidence="8" id="KW-1185">Reference proteome</keyword>
<feature type="compositionally biased region" description="Polar residues" evidence="5">
    <location>
        <begin position="491"/>
        <end position="508"/>
    </location>
</feature>
<dbReference type="InterPro" id="IPR013083">
    <property type="entry name" value="Znf_RING/FYVE/PHD"/>
</dbReference>
<accession>A0A9Q3D204</accession>
<evidence type="ECO:0000256" key="5">
    <source>
        <dbReference type="SAM" id="MobiDB-lite"/>
    </source>
</evidence>
<reference evidence="7" key="1">
    <citation type="submission" date="2021-03" db="EMBL/GenBank/DDBJ databases">
        <title>Draft genome sequence of rust myrtle Austropuccinia psidii MF-1, a brazilian biotype.</title>
        <authorList>
            <person name="Quecine M.C."/>
            <person name="Pachon D.M.R."/>
            <person name="Bonatelli M.L."/>
            <person name="Correr F.H."/>
            <person name="Franceschini L.M."/>
            <person name="Leite T.F."/>
            <person name="Margarido G.R.A."/>
            <person name="Almeida C.A."/>
            <person name="Ferrarezi J.A."/>
            <person name="Labate C.A."/>
        </authorList>
    </citation>
    <scope>NUCLEOTIDE SEQUENCE</scope>
    <source>
        <strain evidence="7">MF-1</strain>
    </source>
</reference>
<dbReference type="Pfam" id="PF13445">
    <property type="entry name" value="zf-RING_UBOX"/>
    <property type="match status" value="1"/>
</dbReference>
<dbReference type="Proteomes" id="UP000765509">
    <property type="component" value="Unassembled WGS sequence"/>
</dbReference>
<feature type="domain" description="Zinc finger RING-type eukaryotic" evidence="6">
    <location>
        <begin position="183"/>
        <end position="214"/>
    </location>
</feature>
<feature type="compositionally biased region" description="Polar residues" evidence="5">
    <location>
        <begin position="60"/>
        <end position="74"/>
    </location>
</feature>
<evidence type="ECO:0000256" key="1">
    <source>
        <dbReference type="ARBA" id="ARBA00022723"/>
    </source>
</evidence>
<dbReference type="SUPFAM" id="SSF57850">
    <property type="entry name" value="RING/U-box"/>
    <property type="match status" value="1"/>
</dbReference>
<feature type="compositionally biased region" description="Polar residues" evidence="5">
    <location>
        <begin position="611"/>
        <end position="622"/>
    </location>
</feature>